<evidence type="ECO:0000256" key="5">
    <source>
        <dbReference type="ARBA" id="ARBA00022801"/>
    </source>
</evidence>
<evidence type="ECO:0000313" key="9">
    <source>
        <dbReference type="EMBL" id="KAK4045593.1"/>
    </source>
</evidence>
<feature type="compositionally biased region" description="Basic and acidic residues" evidence="7">
    <location>
        <begin position="229"/>
        <end position="241"/>
    </location>
</feature>
<feature type="compositionally biased region" description="Low complexity" evidence="7">
    <location>
        <begin position="212"/>
        <end position="225"/>
    </location>
</feature>
<accession>A0ABR0BAI5</accession>
<feature type="compositionally biased region" description="Polar residues" evidence="7">
    <location>
        <begin position="178"/>
        <end position="195"/>
    </location>
</feature>
<keyword evidence="1" id="KW-0808">Transferase</keyword>
<reference evidence="9 10" key="1">
    <citation type="journal article" date="2023" name="Nucleic Acids Res.">
        <title>The hologenome of Daphnia magna reveals possible DNA methylation and microbiome-mediated evolution of the host genome.</title>
        <authorList>
            <person name="Chaturvedi A."/>
            <person name="Li X."/>
            <person name="Dhandapani V."/>
            <person name="Marshall H."/>
            <person name="Kissane S."/>
            <person name="Cuenca-Cambronero M."/>
            <person name="Asole G."/>
            <person name="Calvet F."/>
            <person name="Ruiz-Romero M."/>
            <person name="Marangio P."/>
            <person name="Guigo R."/>
            <person name="Rago D."/>
            <person name="Mirbahai L."/>
            <person name="Eastwood N."/>
            <person name="Colbourne J.K."/>
            <person name="Zhou J."/>
            <person name="Mallon E."/>
            <person name="Orsini L."/>
        </authorList>
    </citation>
    <scope>NUCLEOTIDE SEQUENCE [LARGE SCALE GENOMIC DNA]</scope>
    <source>
        <strain evidence="9">LRV0_1</strain>
    </source>
</reference>
<evidence type="ECO:0000256" key="1">
    <source>
        <dbReference type="ARBA" id="ARBA00022679"/>
    </source>
</evidence>
<gene>
    <name evidence="9" type="ORF">OUZ56_033280</name>
</gene>
<dbReference type="EMBL" id="JAOYFB010000046">
    <property type="protein sequence ID" value="KAK4045593.1"/>
    <property type="molecule type" value="Genomic_DNA"/>
</dbReference>
<feature type="domain" description="Reverse transcriptase RNase H-like" evidence="8">
    <location>
        <begin position="2"/>
        <end position="33"/>
    </location>
</feature>
<evidence type="ECO:0000256" key="7">
    <source>
        <dbReference type="SAM" id="MobiDB-lite"/>
    </source>
</evidence>
<dbReference type="Proteomes" id="UP001234178">
    <property type="component" value="Unassembled WGS sequence"/>
</dbReference>
<comment type="caution">
    <text evidence="9">The sequence shown here is derived from an EMBL/GenBank/DDBJ whole genome shotgun (WGS) entry which is preliminary data.</text>
</comment>
<evidence type="ECO:0000313" key="10">
    <source>
        <dbReference type="Proteomes" id="UP001234178"/>
    </source>
</evidence>
<keyword evidence="5" id="KW-0378">Hydrolase</keyword>
<keyword evidence="4" id="KW-0255">Endonuclease</keyword>
<feature type="region of interest" description="Disordered" evidence="7">
    <location>
        <begin position="137"/>
        <end position="265"/>
    </location>
</feature>
<sequence length="265" mass="30415">MQHGQEHPIAYSSRQLTKAEMKYSTTEKEALALEDELCVAIKNYLEKGELNEENSQSKPEWAKEIEYFEIIEGTLYRRKVPSKNNIADNSYVCQRTHVNRLKPLYETMLWKTEDCPSIENPLDFENRFRKSIATQTPDILENEIGPDIDNPDDTFDSDALRFDTNFPTQETDQRKLSQENVAVSSHQNTENQLSSAEICADATSQRHSTPISNDNSTSDTNESENPPTDSKDDLSAEKPEHQNATGRRPQRNRRKPIRFTDGMVE</sequence>
<keyword evidence="6" id="KW-0695">RNA-directed DNA polymerase</keyword>
<evidence type="ECO:0000256" key="6">
    <source>
        <dbReference type="ARBA" id="ARBA00022918"/>
    </source>
</evidence>
<proteinExistence type="predicted"/>
<evidence type="ECO:0000256" key="2">
    <source>
        <dbReference type="ARBA" id="ARBA00022695"/>
    </source>
</evidence>
<protein>
    <recommendedName>
        <fullName evidence="8">Reverse transcriptase RNase H-like domain-containing protein</fullName>
    </recommendedName>
</protein>
<feature type="compositionally biased region" description="Polar residues" evidence="7">
    <location>
        <begin position="202"/>
        <end position="211"/>
    </location>
</feature>
<name>A0ABR0BAI5_9CRUS</name>
<dbReference type="InterPro" id="IPR041373">
    <property type="entry name" value="RT_RNaseH"/>
</dbReference>
<feature type="compositionally biased region" description="Basic residues" evidence="7">
    <location>
        <begin position="248"/>
        <end position="257"/>
    </location>
</feature>
<evidence type="ECO:0000256" key="4">
    <source>
        <dbReference type="ARBA" id="ARBA00022759"/>
    </source>
</evidence>
<keyword evidence="10" id="KW-1185">Reference proteome</keyword>
<evidence type="ECO:0000259" key="8">
    <source>
        <dbReference type="Pfam" id="PF17917"/>
    </source>
</evidence>
<evidence type="ECO:0000256" key="3">
    <source>
        <dbReference type="ARBA" id="ARBA00022722"/>
    </source>
</evidence>
<feature type="compositionally biased region" description="Acidic residues" evidence="7">
    <location>
        <begin position="140"/>
        <end position="156"/>
    </location>
</feature>
<dbReference type="Pfam" id="PF17917">
    <property type="entry name" value="RT_RNaseH"/>
    <property type="match status" value="1"/>
</dbReference>
<keyword evidence="2" id="KW-0548">Nucleotidyltransferase</keyword>
<keyword evidence="3" id="KW-0540">Nuclease</keyword>
<organism evidence="9 10">
    <name type="scientific">Daphnia magna</name>
    <dbReference type="NCBI Taxonomy" id="35525"/>
    <lineage>
        <taxon>Eukaryota</taxon>
        <taxon>Metazoa</taxon>
        <taxon>Ecdysozoa</taxon>
        <taxon>Arthropoda</taxon>
        <taxon>Crustacea</taxon>
        <taxon>Branchiopoda</taxon>
        <taxon>Diplostraca</taxon>
        <taxon>Cladocera</taxon>
        <taxon>Anomopoda</taxon>
        <taxon>Daphniidae</taxon>
        <taxon>Daphnia</taxon>
    </lineage>
</organism>